<name>A0A8S3ZSL2_9EUPU</name>
<dbReference type="Proteomes" id="UP000678393">
    <property type="component" value="Unassembled WGS sequence"/>
</dbReference>
<gene>
    <name evidence="1" type="ORF">CUNI_LOCUS16240</name>
</gene>
<dbReference type="EMBL" id="CAJHNH020004190">
    <property type="protein sequence ID" value="CAG5130682.1"/>
    <property type="molecule type" value="Genomic_DNA"/>
</dbReference>
<organism evidence="1 2">
    <name type="scientific">Candidula unifasciata</name>
    <dbReference type="NCBI Taxonomy" id="100452"/>
    <lineage>
        <taxon>Eukaryota</taxon>
        <taxon>Metazoa</taxon>
        <taxon>Spiralia</taxon>
        <taxon>Lophotrochozoa</taxon>
        <taxon>Mollusca</taxon>
        <taxon>Gastropoda</taxon>
        <taxon>Heterobranchia</taxon>
        <taxon>Euthyneura</taxon>
        <taxon>Panpulmonata</taxon>
        <taxon>Eupulmonata</taxon>
        <taxon>Stylommatophora</taxon>
        <taxon>Helicina</taxon>
        <taxon>Helicoidea</taxon>
        <taxon>Geomitridae</taxon>
        <taxon>Candidula</taxon>
    </lineage>
</organism>
<feature type="non-terminal residue" evidence="1">
    <location>
        <position position="1"/>
    </location>
</feature>
<dbReference type="AlphaFoldDB" id="A0A8S3ZSL2"/>
<proteinExistence type="predicted"/>
<reference evidence="1" key="1">
    <citation type="submission" date="2021-04" db="EMBL/GenBank/DDBJ databases">
        <authorList>
            <consortium name="Molecular Ecology Group"/>
        </authorList>
    </citation>
    <scope>NUCLEOTIDE SEQUENCE</scope>
</reference>
<comment type="caution">
    <text evidence="1">The sequence shown here is derived from an EMBL/GenBank/DDBJ whole genome shotgun (WGS) entry which is preliminary data.</text>
</comment>
<accession>A0A8S3ZSL2</accession>
<sequence length="131" mass="14473">MLHIDSWEGGRISLLNDETISASLLRQVCSLSSSSSSPPGTTSLYHGSTLVMIKLDSAASSTTQFIFSGKFHWHFQETSLSTPTHTYTRTLRHTDRSVVHNMDMTSPKPISFARSDPFLVALLLTTLSFLP</sequence>
<keyword evidence="2" id="KW-1185">Reference proteome</keyword>
<evidence type="ECO:0000313" key="2">
    <source>
        <dbReference type="Proteomes" id="UP000678393"/>
    </source>
</evidence>
<protein>
    <submittedName>
        <fullName evidence="1">Uncharacterized protein</fullName>
    </submittedName>
</protein>
<evidence type="ECO:0000313" key="1">
    <source>
        <dbReference type="EMBL" id="CAG5130682.1"/>
    </source>
</evidence>